<feature type="transmembrane region" description="Helical" evidence="13">
    <location>
        <begin position="1243"/>
        <end position="1261"/>
    </location>
</feature>
<evidence type="ECO:0000256" key="5">
    <source>
        <dbReference type="ARBA" id="ARBA00022723"/>
    </source>
</evidence>
<dbReference type="GO" id="GO:0016887">
    <property type="term" value="F:ATP hydrolysis activity"/>
    <property type="evidence" value="ECO:0007669"/>
    <property type="project" value="InterPro"/>
</dbReference>
<evidence type="ECO:0000256" key="6">
    <source>
        <dbReference type="ARBA" id="ARBA00022741"/>
    </source>
</evidence>
<dbReference type="PANTHER" id="PTHR45630">
    <property type="entry name" value="CATION-TRANSPORTING ATPASE-RELATED"/>
    <property type="match status" value="1"/>
</dbReference>
<dbReference type="InterPro" id="IPR044492">
    <property type="entry name" value="P_typ_ATPase_HD_dom"/>
</dbReference>
<keyword evidence="5 13" id="KW-0479">Metal-binding</keyword>
<dbReference type="InterPro" id="IPR047819">
    <property type="entry name" value="P5A-ATPase_N"/>
</dbReference>
<feature type="transmembrane region" description="Helical" evidence="13">
    <location>
        <begin position="576"/>
        <end position="600"/>
    </location>
</feature>
<evidence type="ECO:0000256" key="1">
    <source>
        <dbReference type="ARBA" id="ARBA00004141"/>
    </source>
</evidence>
<dbReference type="EMBL" id="JAGPNK010000007">
    <property type="protein sequence ID" value="KAH7318781.1"/>
    <property type="molecule type" value="Genomic_DNA"/>
</dbReference>
<feature type="transmembrane region" description="Helical" evidence="13">
    <location>
        <begin position="612"/>
        <end position="633"/>
    </location>
</feature>
<keyword evidence="11 13" id="KW-0472">Membrane</keyword>
<dbReference type="NCBIfam" id="TIGR01657">
    <property type="entry name" value="P-ATPase-V"/>
    <property type="match status" value="1"/>
</dbReference>
<evidence type="ECO:0000256" key="3">
    <source>
        <dbReference type="ARBA" id="ARBA00022553"/>
    </source>
</evidence>
<feature type="transmembrane region" description="Helical" evidence="13">
    <location>
        <begin position="1281"/>
        <end position="1298"/>
    </location>
</feature>
<feature type="region of interest" description="Disordered" evidence="14">
    <location>
        <begin position="750"/>
        <end position="770"/>
    </location>
</feature>
<keyword evidence="9 13" id="KW-1278">Translocase</keyword>
<dbReference type="SFLD" id="SFLDF00027">
    <property type="entry name" value="p-type_atpase"/>
    <property type="match status" value="1"/>
</dbReference>
<feature type="compositionally biased region" description="Polar residues" evidence="14">
    <location>
        <begin position="26"/>
        <end position="39"/>
    </location>
</feature>
<feature type="transmembrane region" description="Helical" evidence="13">
    <location>
        <begin position="392"/>
        <end position="412"/>
    </location>
</feature>
<proteinExistence type="inferred from homology"/>
<dbReference type="FunFam" id="2.70.150.10:FF:000119">
    <property type="entry name" value="Cation-transporting ATPase"/>
    <property type="match status" value="1"/>
</dbReference>
<keyword evidence="6 13" id="KW-0547">Nucleotide-binding</keyword>
<comment type="subcellular location">
    <subcellularLocation>
        <location evidence="1 13">Membrane</location>
        <topology evidence="1 13">Multi-pass membrane protein</topology>
    </subcellularLocation>
</comment>
<dbReference type="InterPro" id="IPR006544">
    <property type="entry name" value="P-type_TPase_V"/>
</dbReference>
<dbReference type="InterPro" id="IPR023298">
    <property type="entry name" value="ATPase_P-typ_TM_dom_sf"/>
</dbReference>
<keyword evidence="3" id="KW-0597">Phosphoprotein</keyword>
<dbReference type="Proteomes" id="UP000813444">
    <property type="component" value="Unassembled WGS sequence"/>
</dbReference>
<dbReference type="SFLD" id="SFLDS00003">
    <property type="entry name" value="Haloacid_Dehalogenase"/>
    <property type="match status" value="1"/>
</dbReference>
<evidence type="ECO:0000256" key="10">
    <source>
        <dbReference type="ARBA" id="ARBA00022989"/>
    </source>
</evidence>
<comment type="catalytic activity">
    <reaction evidence="12 13">
        <text>ATP + H2O = ADP + phosphate + H(+)</text>
        <dbReference type="Rhea" id="RHEA:13065"/>
        <dbReference type="ChEBI" id="CHEBI:15377"/>
        <dbReference type="ChEBI" id="CHEBI:15378"/>
        <dbReference type="ChEBI" id="CHEBI:30616"/>
        <dbReference type="ChEBI" id="CHEBI:43474"/>
        <dbReference type="ChEBI" id="CHEBI:456216"/>
    </reaction>
</comment>
<dbReference type="Gene3D" id="2.70.150.10">
    <property type="entry name" value="Calcium-transporting ATPase, cytoplasmic transduction domain A"/>
    <property type="match status" value="1"/>
</dbReference>
<dbReference type="InterPro" id="IPR018303">
    <property type="entry name" value="ATPase_P-typ_P_site"/>
</dbReference>
<evidence type="ECO:0000313" key="17">
    <source>
        <dbReference type="EMBL" id="KAH7318781.1"/>
    </source>
</evidence>
<feature type="transmembrane region" description="Helical" evidence="13">
    <location>
        <begin position="1213"/>
        <end position="1231"/>
    </location>
</feature>
<feature type="transmembrane region" description="Helical" evidence="13">
    <location>
        <begin position="207"/>
        <end position="228"/>
    </location>
</feature>
<protein>
    <recommendedName>
        <fullName evidence="13">Cation-transporting ATPase</fullName>
        <ecNumber evidence="13">7.2.2.-</ecNumber>
    </recommendedName>
</protein>
<evidence type="ECO:0000256" key="11">
    <source>
        <dbReference type="ARBA" id="ARBA00023136"/>
    </source>
</evidence>
<dbReference type="InterPro" id="IPR001757">
    <property type="entry name" value="P_typ_ATPase"/>
</dbReference>
<dbReference type="SFLD" id="SFLDG00002">
    <property type="entry name" value="C1.7:_P-type_atpase_like"/>
    <property type="match status" value="1"/>
</dbReference>
<feature type="region of interest" description="Disordered" evidence="14">
    <location>
        <begin position="1"/>
        <end position="39"/>
    </location>
</feature>
<dbReference type="EC" id="7.2.2.-" evidence="13"/>
<dbReference type="FunFam" id="3.40.50.1000:FF:000068">
    <property type="entry name" value="Cation-transporting ATPase"/>
    <property type="match status" value="1"/>
</dbReference>
<dbReference type="SUPFAM" id="SSF56784">
    <property type="entry name" value="HAD-like"/>
    <property type="match status" value="1"/>
</dbReference>
<dbReference type="InterPro" id="IPR047821">
    <property type="entry name" value="P5B-type_ATPase"/>
</dbReference>
<evidence type="ECO:0000256" key="13">
    <source>
        <dbReference type="RuleBase" id="RU362082"/>
    </source>
</evidence>
<evidence type="ECO:0000256" key="14">
    <source>
        <dbReference type="SAM" id="MobiDB-lite"/>
    </source>
</evidence>
<gene>
    <name evidence="17" type="ORF">B0I35DRAFT_432987</name>
</gene>
<name>A0A8K0SMT5_9HYPO</name>
<keyword evidence="4 13" id="KW-0812">Transmembrane</keyword>
<dbReference type="InterPro" id="IPR059000">
    <property type="entry name" value="ATPase_P-type_domA"/>
</dbReference>
<sequence>MTSREEAMADGNTRRSRPHNEAGASAQPNGQHTLYRLNSNQSESSIFEDVEMAHEELYSGPMAESLPTSVSAFSHRRARADSITSFTYYDDDNEQAQLAIEPSEAGDYPAEAASDYFRRSMSDVGDLEFGDFDEEDSADRDYEATQDDYLLQRRSSTFSRSSVHGHLLRRDSTATAGSMRLLGRTSQKLYMANEDLTIAIAGFRTSYVGYAVYILLCISTGGLAYLLFRWLPKWYVSVLGRPSPLRECEWVVIENQWAELLIMPVKTQIYGRPVSTVFGIPDKMMVDGLDDDNDPIITHLRSLDYRYIRLFFHPMKDRFVLSAGWKDPAWVDVKEVRSGLDGDEKSIRETVFGSNLIDIEQKSTGQLLVDEVLHPFYIFQVASLILWSLDTYYYYAACILFMSVGSISATLIETKATMRRLREISRFECDVRVLRNGFWRYVSSSDLVPGDIYELSDPNLNQFPSDSILLSGDCIVNESMLTGESVPVSKLPVSNEALQAMDLGASSVSPEIARHFLFCGTKIIRTRRPQEDEEGDAVALALVVRTGFNTTKGALVRSMLFPKPHGFKFYRDSFRYIGVMGIIAMLGFIASVFNFVRLHIEWELILVRALDLITIVVPPALPATLTIGTNFALSRLKSKQIFCISPQRVNVGGKLDIMCFDKTGTLTEDGLDVLGVRVVSRVTKKFDEVIAEVGPLQTSNSGQAASDTRQAALHVMATCHSLRSVDGELVGDPLDLKMFEFTKWSFEEGKQVSAEGEDEEQGGLAPSIARPPDNSLELGVLKSFEFVSQLRRASVIVRRFGQKSGDIFVKGAPEAMREICVPDSFPTDYDELLSYYTHKGYRVIGCATRHLKKLSWLKAQKMTRSEVESDLEFVGFIIFENKLKPTTAGVLRELQQANIGSVMVTGDNILTAISVARECGLTHRNAHCFVPRFTQGDFRDPTAQLQWESIDNSLYCLDSTNLKPLPAPPEGDVSLPYDISNLRNYSLAVTGEVFRWIVDYGSPDVLRAMLVCGRVFARMSPDEKHELVEKLQSIDYTVGFCGDGANDCGALKAADVGISLSEAEASVAAPFTSRVFDIGCVVEVIKEGRAALVTSFSCFKYMSLYSAIQFTSVSFLYAKASNLGDFQFLFIDLLLILPIAIFMGWAGPAPTLCRKRPTADLMSRKVLTPLLGLMAICIAIQAIAYVTVREQPWYRPPKGNLDKSNIKNSENTALFLISCFEYIFSGIILNAGPPFRQGRAKNWPFSTTIALATAATIYMTIKPAHSVKKLMQLSQMALDYELFLIGLGFAYLVVSWLYDKHGAVRLARLLRTAKERITGQLKTRKQYKIIIEEMQT</sequence>
<dbReference type="PRINTS" id="PR00119">
    <property type="entry name" value="CATATPASE"/>
</dbReference>
<evidence type="ECO:0000256" key="9">
    <source>
        <dbReference type="ARBA" id="ARBA00022967"/>
    </source>
</evidence>
<evidence type="ECO:0000256" key="12">
    <source>
        <dbReference type="ARBA" id="ARBA00049360"/>
    </source>
</evidence>
<dbReference type="InterPro" id="IPR008250">
    <property type="entry name" value="ATPase_P-typ_transduc_dom_A_sf"/>
</dbReference>
<dbReference type="PROSITE" id="PS00154">
    <property type="entry name" value="ATPASE_E1_E2"/>
    <property type="match status" value="1"/>
</dbReference>
<dbReference type="GO" id="GO:0006874">
    <property type="term" value="P:intracellular calcium ion homeostasis"/>
    <property type="evidence" value="ECO:0007669"/>
    <property type="project" value="TreeGrafter"/>
</dbReference>
<keyword evidence="10 13" id="KW-1133">Transmembrane helix</keyword>
<dbReference type="NCBIfam" id="TIGR01494">
    <property type="entry name" value="ATPase_P-type"/>
    <property type="match status" value="2"/>
</dbReference>
<dbReference type="InterPro" id="IPR023214">
    <property type="entry name" value="HAD_sf"/>
</dbReference>
<dbReference type="GO" id="GO:0019829">
    <property type="term" value="F:ATPase-coupled monoatomic cation transmembrane transporter activity"/>
    <property type="evidence" value="ECO:0007669"/>
    <property type="project" value="UniProtKB-UniRule"/>
</dbReference>
<feature type="transmembrane region" description="Helical" evidence="13">
    <location>
        <begin position="1166"/>
        <end position="1188"/>
    </location>
</feature>
<evidence type="ECO:0000256" key="2">
    <source>
        <dbReference type="ARBA" id="ARBA00006000"/>
    </source>
</evidence>
<keyword evidence="7 13" id="KW-0067">ATP-binding</keyword>
<dbReference type="GO" id="GO:0005524">
    <property type="term" value="F:ATP binding"/>
    <property type="evidence" value="ECO:0007669"/>
    <property type="project" value="UniProtKB-UniRule"/>
</dbReference>
<dbReference type="FunFam" id="3.40.1110.10:FF:000057">
    <property type="entry name" value="Cation-transporting ATPase"/>
    <property type="match status" value="1"/>
</dbReference>
<keyword evidence="8 13" id="KW-0460">Magnesium</keyword>
<feature type="transmembrane region" description="Helical" evidence="13">
    <location>
        <begin position="1126"/>
        <end position="1145"/>
    </location>
</feature>
<dbReference type="Gene3D" id="3.40.50.1000">
    <property type="entry name" value="HAD superfamily/HAD-like"/>
    <property type="match status" value="1"/>
</dbReference>
<keyword evidence="18" id="KW-1185">Reference proteome</keyword>
<dbReference type="Gene3D" id="3.40.1110.10">
    <property type="entry name" value="Calcium-transporting ATPase, cytoplasmic domain N"/>
    <property type="match status" value="1"/>
</dbReference>
<comment type="caution">
    <text evidence="17">The sequence shown here is derived from an EMBL/GenBank/DDBJ whole genome shotgun (WGS) entry which is preliminary data.</text>
</comment>
<dbReference type="SUPFAM" id="SSF81665">
    <property type="entry name" value="Calcium ATPase, transmembrane domain M"/>
    <property type="match status" value="1"/>
</dbReference>
<evidence type="ECO:0000256" key="8">
    <source>
        <dbReference type="ARBA" id="ARBA00022842"/>
    </source>
</evidence>
<dbReference type="InterPro" id="IPR036412">
    <property type="entry name" value="HAD-like_sf"/>
</dbReference>
<dbReference type="GO" id="GO:0016020">
    <property type="term" value="C:membrane"/>
    <property type="evidence" value="ECO:0007669"/>
    <property type="project" value="UniProtKB-SubCell"/>
</dbReference>
<dbReference type="FunFam" id="1.20.1110.10:FF:000032">
    <property type="entry name" value="Cation-transporting ATPase"/>
    <property type="match status" value="1"/>
</dbReference>
<evidence type="ECO:0000259" key="16">
    <source>
        <dbReference type="Pfam" id="PF12409"/>
    </source>
</evidence>
<evidence type="ECO:0000256" key="7">
    <source>
        <dbReference type="ARBA" id="ARBA00022840"/>
    </source>
</evidence>
<evidence type="ECO:0000313" key="18">
    <source>
        <dbReference type="Proteomes" id="UP000813444"/>
    </source>
</evidence>
<feature type="domain" description="P5B-type ATPase N-terminal" evidence="16">
    <location>
        <begin position="194"/>
        <end position="313"/>
    </location>
</feature>
<dbReference type="SUPFAM" id="SSF81660">
    <property type="entry name" value="Metal cation-transporting ATPase, ATP-binding domain N"/>
    <property type="match status" value="1"/>
</dbReference>
<dbReference type="OrthoDB" id="48943at2759"/>
<dbReference type="GO" id="GO:0015662">
    <property type="term" value="F:P-type ion transporter activity"/>
    <property type="evidence" value="ECO:0007669"/>
    <property type="project" value="InterPro"/>
</dbReference>
<comment type="similarity">
    <text evidence="2 13">Belongs to the cation transport ATPase (P-type) (TC 3.A.3) family. Type V subfamily.</text>
</comment>
<dbReference type="GO" id="GO:0046872">
    <property type="term" value="F:metal ion binding"/>
    <property type="evidence" value="ECO:0007669"/>
    <property type="project" value="UniProtKB-UniRule"/>
</dbReference>
<dbReference type="SUPFAM" id="SSF81653">
    <property type="entry name" value="Calcium ATPase, transduction domain A"/>
    <property type="match status" value="1"/>
</dbReference>
<evidence type="ECO:0000256" key="4">
    <source>
        <dbReference type="ARBA" id="ARBA00022692"/>
    </source>
</evidence>
<dbReference type="Pfam" id="PF12409">
    <property type="entry name" value="P5-ATPase"/>
    <property type="match status" value="1"/>
</dbReference>
<accession>A0A8K0SMT5</accession>
<reference evidence="17" key="1">
    <citation type="journal article" date="2021" name="Nat. Commun.">
        <title>Genetic determinants of endophytism in the Arabidopsis root mycobiome.</title>
        <authorList>
            <person name="Mesny F."/>
            <person name="Miyauchi S."/>
            <person name="Thiergart T."/>
            <person name="Pickel B."/>
            <person name="Atanasova L."/>
            <person name="Karlsson M."/>
            <person name="Huettel B."/>
            <person name="Barry K.W."/>
            <person name="Haridas S."/>
            <person name="Chen C."/>
            <person name="Bauer D."/>
            <person name="Andreopoulos W."/>
            <person name="Pangilinan J."/>
            <person name="LaButti K."/>
            <person name="Riley R."/>
            <person name="Lipzen A."/>
            <person name="Clum A."/>
            <person name="Drula E."/>
            <person name="Henrissat B."/>
            <person name="Kohler A."/>
            <person name="Grigoriev I.V."/>
            <person name="Martin F.M."/>
            <person name="Hacquard S."/>
        </authorList>
    </citation>
    <scope>NUCLEOTIDE SEQUENCE</scope>
    <source>
        <strain evidence="17">MPI-CAGE-CH-0235</strain>
    </source>
</reference>
<organism evidence="17 18">
    <name type="scientific">Stachybotrys elegans</name>
    <dbReference type="NCBI Taxonomy" id="80388"/>
    <lineage>
        <taxon>Eukaryota</taxon>
        <taxon>Fungi</taxon>
        <taxon>Dikarya</taxon>
        <taxon>Ascomycota</taxon>
        <taxon>Pezizomycotina</taxon>
        <taxon>Sordariomycetes</taxon>
        <taxon>Hypocreomycetidae</taxon>
        <taxon>Hypocreales</taxon>
        <taxon>Stachybotryaceae</taxon>
        <taxon>Stachybotrys</taxon>
    </lineage>
</organism>
<dbReference type="PANTHER" id="PTHR45630:SF8">
    <property type="entry name" value="CATION-TRANSPORTING ATPASE"/>
    <property type="match status" value="1"/>
</dbReference>
<evidence type="ECO:0000259" key="15">
    <source>
        <dbReference type="Pfam" id="PF00122"/>
    </source>
</evidence>
<dbReference type="InterPro" id="IPR023299">
    <property type="entry name" value="ATPase_P-typ_cyto_dom_N"/>
</dbReference>
<dbReference type="CDD" id="cd07542">
    <property type="entry name" value="P-type_ATPase_cation"/>
    <property type="match status" value="1"/>
</dbReference>
<feature type="transmembrane region" description="Helical" evidence="13">
    <location>
        <begin position="1102"/>
        <end position="1120"/>
    </location>
</feature>
<dbReference type="Pfam" id="PF00122">
    <property type="entry name" value="E1-E2_ATPase"/>
    <property type="match status" value="1"/>
</dbReference>
<feature type="domain" description="P-type ATPase A" evidence="15">
    <location>
        <begin position="430"/>
        <end position="559"/>
    </location>
</feature>